<comment type="caution">
    <text evidence="8">The sequence shown here is derived from an EMBL/GenBank/DDBJ whole genome shotgun (WGS) entry which is preliminary data.</text>
</comment>
<keyword evidence="8" id="KW-0723">Serine/threonine-protein kinase</keyword>
<keyword evidence="2 5" id="KW-0547">Nucleotide-binding</keyword>
<keyword evidence="1" id="KW-0808">Transferase</keyword>
<sequence>MEPLEPDDPRQVGEYRVLRRLGAGGMGRVYLGRTAGGRAVALKVVRSELAEDREFRARFRQEVQAARLVGGEWTAPVLDADTESRHPWVATGYIAGPALGAAVREFGPLPVDSVRVLGVGLAEALAAVHALGLVHRDVKPSNVLLTFDGPRLIDFGIARALDATSSLTRSGLVIGSPGFMSPEQALGREVGPPSDVFSLGTVLAYAATGAQPFGEGLSTAALLFKVAYEEPELTGLDAQLHGIVTACLAKDPAQRPAPAELAARLDASGAGLVRPREGAWLPGALAAAVGRQAEELLNLDHVPGPAGPPPTAPPTAPATGLPGGGPAGQPHLGPPTGVFGAPDNPYGGGHPAPPYAPYPQAHPQPRAQPQAPRRRWPAVLGASVLVAAVAVGTTLWLTSGDGSSTNGQSPPAAQPPATSSAPPRQEPKPSTAAPATPSASAVSGAIPQAYLGSWSGTLSEPGVLGSVSYQVTLHQGQVDQVVATATTLWPNGMTCTGTDYLESASNNQVVLKISALSGGLGCTPDGKPRVYTLNPGGTLHLEVDGGSGTLTRPAPGMPPSTP</sequence>
<dbReference type="InterPro" id="IPR000719">
    <property type="entry name" value="Prot_kinase_dom"/>
</dbReference>
<dbReference type="GO" id="GO:0004674">
    <property type="term" value="F:protein serine/threonine kinase activity"/>
    <property type="evidence" value="ECO:0007669"/>
    <property type="project" value="UniProtKB-KW"/>
</dbReference>
<keyword evidence="9" id="KW-1185">Reference proteome</keyword>
<evidence type="ECO:0000259" key="7">
    <source>
        <dbReference type="PROSITE" id="PS50011"/>
    </source>
</evidence>
<evidence type="ECO:0000256" key="3">
    <source>
        <dbReference type="ARBA" id="ARBA00022777"/>
    </source>
</evidence>
<dbReference type="EMBL" id="VIWT01000001">
    <property type="protein sequence ID" value="TWF96713.1"/>
    <property type="molecule type" value="Genomic_DNA"/>
</dbReference>
<dbReference type="RefSeq" id="WP_145903030.1">
    <property type="nucleotide sequence ID" value="NZ_BAAAMZ010000004.1"/>
</dbReference>
<dbReference type="SMART" id="SM00220">
    <property type="entry name" value="S_TKc"/>
    <property type="match status" value="1"/>
</dbReference>
<proteinExistence type="predicted"/>
<keyword evidence="3 8" id="KW-0418">Kinase</keyword>
<dbReference type="InterPro" id="IPR017441">
    <property type="entry name" value="Protein_kinase_ATP_BS"/>
</dbReference>
<feature type="region of interest" description="Disordered" evidence="6">
    <location>
        <begin position="299"/>
        <end position="374"/>
    </location>
</feature>
<evidence type="ECO:0000256" key="2">
    <source>
        <dbReference type="ARBA" id="ARBA00022741"/>
    </source>
</evidence>
<feature type="domain" description="Protein kinase" evidence="7">
    <location>
        <begin position="15"/>
        <end position="281"/>
    </location>
</feature>
<feature type="compositionally biased region" description="Low complexity" evidence="6">
    <location>
        <begin position="408"/>
        <end position="440"/>
    </location>
</feature>
<dbReference type="CDD" id="cd14014">
    <property type="entry name" value="STKc_PknB_like"/>
    <property type="match status" value="1"/>
</dbReference>
<evidence type="ECO:0000313" key="9">
    <source>
        <dbReference type="Proteomes" id="UP000317940"/>
    </source>
</evidence>
<evidence type="ECO:0000256" key="5">
    <source>
        <dbReference type="PROSITE-ProRule" id="PRU10141"/>
    </source>
</evidence>
<dbReference type="Gene3D" id="1.10.510.10">
    <property type="entry name" value="Transferase(Phosphotransferase) domain 1"/>
    <property type="match status" value="1"/>
</dbReference>
<evidence type="ECO:0000256" key="6">
    <source>
        <dbReference type="SAM" id="MobiDB-lite"/>
    </source>
</evidence>
<evidence type="ECO:0000256" key="1">
    <source>
        <dbReference type="ARBA" id="ARBA00022679"/>
    </source>
</evidence>
<dbReference type="PANTHER" id="PTHR43289">
    <property type="entry name" value="MITOGEN-ACTIVATED PROTEIN KINASE KINASE KINASE 20-RELATED"/>
    <property type="match status" value="1"/>
</dbReference>
<dbReference type="SUPFAM" id="SSF56112">
    <property type="entry name" value="Protein kinase-like (PK-like)"/>
    <property type="match status" value="1"/>
</dbReference>
<organism evidence="8 9">
    <name type="scientific">Kitasatospora viridis</name>
    <dbReference type="NCBI Taxonomy" id="281105"/>
    <lineage>
        <taxon>Bacteria</taxon>
        <taxon>Bacillati</taxon>
        <taxon>Actinomycetota</taxon>
        <taxon>Actinomycetes</taxon>
        <taxon>Kitasatosporales</taxon>
        <taxon>Streptomycetaceae</taxon>
        <taxon>Kitasatospora</taxon>
    </lineage>
</organism>
<keyword evidence="4 5" id="KW-0067">ATP-binding</keyword>
<dbReference type="AlphaFoldDB" id="A0A561UBF8"/>
<protein>
    <submittedName>
        <fullName evidence="8">Serine/threonine protein kinase</fullName>
    </submittedName>
</protein>
<dbReference type="PROSITE" id="PS00108">
    <property type="entry name" value="PROTEIN_KINASE_ST"/>
    <property type="match status" value="1"/>
</dbReference>
<evidence type="ECO:0000313" key="8">
    <source>
        <dbReference type="EMBL" id="TWF96713.1"/>
    </source>
</evidence>
<feature type="binding site" evidence="5">
    <location>
        <position position="43"/>
    </location>
    <ligand>
        <name>ATP</name>
        <dbReference type="ChEBI" id="CHEBI:30616"/>
    </ligand>
</feature>
<accession>A0A561UBF8</accession>
<dbReference type="PANTHER" id="PTHR43289:SF34">
    <property type="entry name" value="SERINE_THREONINE-PROTEIN KINASE YBDM-RELATED"/>
    <property type="match status" value="1"/>
</dbReference>
<dbReference type="InterPro" id="IPR011009">
    <property type="entry name" value="Kinase-like_dom_sf"/>
</dbReference>
<feature type="compositionally biased region" description="Pro residues" evidence="6">
    <location>
        <begin position="305"/>
        <end position="316"/>
    </location>
</feature>
<feature type="region of interest" description="Disordered" evidence="6">
    <location>
        <begin position="543"/>
        <end position="562"/>
    </location>
</feature>
<dbReference type="PROSITE" id="PS00107">
    <property type="entry name" value="PROTEIN_KINASE_ATP"/>
    <property type="match status" value="1"/>
</dbReference>
<dbReference type="InterPro" id="IPR008271">
    <property type="entry name" value="Ser/Thr_kinase_AS"/>
</dbReference>
<dbReference type="Gene3D" id="3.30.200.20">
    <property type="entry name" value="Phosphorylase Kinase, domain 1"/>
    <property type="match status" value="1"/>
</dbReference>
<dbReference type="GO" id="GO:0005524">
    <property type="term" value="F:ATP binding"/>
    <property type="evidence" value="ECO:0007669"/>
    <property type="project" value="UniProtKB-UniRule"/>
</dbReference>
<feature type="region of interest" description="Disordered" evidence="6">
    <location>
        <begin position="400"/>
        <end position="440"/>
    </location>
</feature>
<gene>
    <name evidence="8" type="ORF">FHX73_11485</name>
</gene>
<dbReference type="PROSITE" id="PS50011">
    <property type="entry name" value="PROTEIN_KINASE_DOM"/>
    <property type="match status" value="1"/>
</dbReference>
<dbReference type="OrthoDB" id="3453891at2"/>
<evidence type="ECO:0000256" key="4">
    <source>
        <dbReference type="ARBA" id="ARBA00022840"/>
    </source>
</evidence>
<reference evidence="8 9" key="1">
    <citation type="submission" date="2019-06" db="EMBL/GenBank/DDBJ databases">
        <title>Sequencing the genomes of 1000 actinobacteria strains.</title>
        <authorList>
            <person name="Klenk H.-P."/>
        </authorList>
    </citation>
    <scope>NUCLEOTIDE SEQUENCE [LARGE SCALE GENOMIC DNA]</scope>
    <source>
        <strain evidence="8 9">DSM 44826</strain>
    </source>
</reference>
<dbReference type="Proteomes" id="UP000317940">
    <property type="component" value="Unassembled WGS sequence"/>
</dbReference>
<dbReference type="Pfam" id="PF00069">
    <property type="entry name" value="Pkinase"/>
    <property type="match status" value="1"/>
</dbReference>
<name>A0A561UBF8_9ACTN</name>
<feature type="compositionally biased region" description="Low complexity" evidence="6">
    <location>
        <begin position="363"/>
        <end position="374"/>
    </location>
</feature>
<feature type="compositionally biased region" description="Pro residues" evidence="6">
    <location>
        <begin position="351"/>
        <end position="362"/>
    </location>
</feature>